<evidence type="ECO:0000313" key="4">
    <source>
        <dbReference type="Proteomes" id="UP000070529"/>
    </source>
</evidence>
<dbReference type="RefSeq" id="WP_067419769.1">
    <property type="nucleotide sequence ID" value="NZ_LNTY01000058.1"/>
</dbReference>
<proteinExistence type="predicted"/>
<keyword evidence="1" id="KW-0732">Signal</keyword>
<evidence type="ECO:0000259" key="2">
    <source>
        <dbReference type="Pfam" id="PF14467"/>
    </source>
</evidence>
<dbReference type="Proteomes" id="UP000070529">
    <property type="component" value="Unassembled WGS sequence"/>
</dbReference>
<feature type="signal peptide" evidence="1">
    <location>
        <begin position="1"/>
        <end position="22"/>
    </location>
</feature>
<dbReference type="STRING" id="294935.ATN88_14120"/>
<dbReference type="OrthoDB" id="8563353at2"/>
<dbReference type="InterPro" id="IPR025218">
    <property type="entry name" value="DUF4426"/>
</dbReference>
<sequence length="145" mass="16023">MKRYLLPFISLLIVAFSPASHAEQKKDIGSLEVHYSALNSTFVPPAVAKAYGIKRSNVNALLNIAILDKSRAGKPAVTAEVTGQARNLLGTKKPLTFREVREGDAIYYLAEVRFANEENYIFDIDIKAAGNRAGKLTFQQTFYAN</sequence>
<feature type="chain" id="PRO_5007465575" description="DUF4426 domain-containing protein" evidence="1">
    <location>
        <begin position="23"/>
        <end position="145"/>
    </location>
</feature>
<protein>
    <recommendedName>
        <fullName evidence="2">DUF4426 domain-containing protein</fullName>
    </recommendedName>
</protein>
<evidence type="ECO:0000313" key="3">
    <source>
        <dbReference type="EMBL" id="KXF80129.1"/>
    </source>
</evidence>
<name>A0A135I3V3_9GAMM</name>
<comment type="caution">
    <text evidence="3">The sequence shown here is derived from an EMBL/GenBank/DDBJ whole genome shotgun (WGS) entry which is preliminary data.</text>
</comment>
<evidence type="ECO:0000256" key="1">
    <source>
        <dbReference type="SAM" id="SignalP"/>
    </source>
</evidence>
<dbReference type="Gene3D" id="2.60.40.3340">
    <property type="entry name" value="Domain of unknown function DUF4426"/>
    <property type="match status" value="1"/>
</dbReference>
<dbReference type="EMBL" id="LNTY01000058">
    <property type="protein sequence ID" value="KXF80129.1"/>
    <property type="molecule type" value="Genomic_DNA"/>
</dbReference>
<accession>A0A135I3V3</accession>
<organism evidence="3 4">
    <name type="scientific">Enterovibrio coralii</name>
    <dbReference type="NCBI Taxonomy" id="294935"/>
    <lineage>
        <taxon>Bacteria</taxon>
        <taxon>Pseudomonadati</taxon>
        <taxon>Pseudomonadota</taxon>
        <taxon>Gammaproteobacteria</taxon>
        <taxon>Vibrionales</taxon>
        <taxon>Vibrionaceae</taxon>
        <taxon>Enterovibrio</taxon>
    </lineage>
</organism>
<dbReference type="AlphaFoldDB" id="A0A135I3V3"/>
<dbReference type="Pfam" id="PF14467">
    <property type="entry name" value="DUF4426"/>
    <property type="match status" value="1"/>
</dbReference>
<feature type="domain" description="DUF4426" evidence="2">
    <location>
        <begin position="25"/>
        <end position="144"/>
    </location>
</feature>
<keyword evidence="4" id="KW-1185">Reference proteome</keyword>
<gene>
    <name evidence="3" type="ORF">ATN88_14120</name>
</gene>
<reference evidence="3 4" key="1">
    <citation type="submission" date="2015-11" db="EMBL/GenBank/DDBJ databases">
        <title>Genomic Taxonomy of the Vibrionaceae.</title>
        <authorList>
            <person name="Gomez-Gil B."/>
            <person name="Enciso-Ibarra J."/>
        </authorList>
    </citation>
    <scope>NUCLEOTIDE SEQUENCE [LARGE SCALE GENOMIC DNA]</scope>
    <source>
        <strain evidence="3 4">CAIM 912</strain>
    </source>
</reference>